<sequence>MPDEGKMDIEKPLVSVIVPIYGVEKYLDDCISSLIHQTYTNLEILLIDDGSPDGCPRICDMWAERDKRIRVFHKHNGGLSDARNYGIDRAHGKYIYCIDSDDWVDTSLVEKCINICIRDNADVVIFGNSTATEDGKIIKNGTDADKLPPQGIYSPNDILKLLWEDKLQSHAWSFITKKSIYSTDIRYPVNYLMEDIGTTYLLWARAKNICVLPEIFYYYRNRGNSIVNTRNPKICYDTLHHIRNVDKYVEKNLPQLQKYELDWSVRYLSSCLIWAYEAKTKFPLNEYHEFVSLDRQLLRARINRIGITHLSPTTRIKAVGLLLHLTPAVVLVSQMKDSLSKQTIAPTSN</sequence>
<dbReference type="InterPro" id="IPR029044">
    <property type="entry name" value="Nucleotide-diphossugar_trans"/>
</dbReference>
<protein>
    <submittedName>
        <fullName evidence="4">Glycosyltransferase</fullName>
        <ecNumber evidence="4">2.4.-.-</ecNumber>
    </submittedName>
</protein>
<feature type="domain" description="Glycosyltransferase 2-like" evidence="3">
    <location>
        <begin position="15"/>
        <end position="142"/>
    </location>
</feature>
<dbReference type="RefSeq" id="WP_081602273.1">
    <property type="nucleotide sequence ID" value="NZ_JAOQBW010000003.1"/>
</dbReference>
<evidence type="ECO:0000313" key="5">
    <source>
        <dbReference type="Proteomes" id="UP001620273"/>
    </source>
</evidence>
<dbReference type="CDD" id="cd00761">
    <property type="entry name" value="Glyco_tranf_GTA_type"/>
    <property type="match status" value="1"/>
</dbReference>
<proteinExistence type="predicted"/>
<evidence type="ECO:0000256" key="2">
    <source>
        <dbReference type="ARBA" id="ARBA00022679"/>
    </source>
</evidence>
<accession>A0ABW8KP35</accession>
<dbReference type="GO" id="GO:0016757">
    <property type="term" value="F:glycosyltransferase activity"/>
    <property type="evidence" value="ECO:0007669"/>
    <property type="project" value="UniProtKB-KW"/>
</dbReference>
<keyword evidence="1 4" id="KW-0328">Glycosyltransferase</keyword>
<dbReference type="InterPro" id="IPR001173">
    <property type="entry name" value="Glyco_trans_2-like"/>
</dbReference>
<dbReference type="EMBL" id="JAOQBW010000003">
    <property type="protein sequence ID" value="MFK3576320.1"/>
    <property type="molecule type" value="Genomic_DNA"/>
</dbReference>
<name>A0ABW8KP35_9BIFI</name>
<dbReference type="EC" id="2.4.-.-" evidence="4"/>
<dbReference type="PANTHER" id="PTHR22916">
    <property type="entry name" value="GLYCOSYLTRANSFERASE"/>
    <property type="match status" value="1"/>
</dbReference>
<dbReference type="Pfam" id="PF00535">
    <property type="entry name" value="Glycos_transf_2"/>
    <property type="match status" value="1"/>
</dbReference>
<reference evidence="4 5" key="1">
    <citation type="submission" date="2022-09" db="EMBL/GenBank/DDBJ databases">
        <title>Genome sequencing of four strains from tibetan pig.</title>
        <authorList>
            <person name="Feng J."/>
        </authorList>
    </citation>
    <scope>NUCLEOTIDE SEQUENCE [LARGE SCALE GENOMIC DNA]</scope>
    <source>
        <strain evidence="4 5">11-1-1</strain>
    </source>
</reference>
<evidence type="ECO:0000313" key="4">
    <source>
        <dbReference type="EMBL" id="MFK3576320.1"/>
    </source>
</evidence>
<dbReference type="Gene3D" id="3.90.550.10">
    <property type="entry name" value="Spore Coat Polysaccharide Biosynthesis Protein SpsA, Chain A"/>
    <property type="match status" value="1"/>
</dbReference>
<keyword evidence="2 4" id="KW-0808">Transferase</keyword>
<organism evidence="4 5">
    <name type="scientific">Bifidobacterium thermacidophilum</name>
    <dbReference type="NCBI Taxonomy" id="246618"/>
    <lineage>
        <taxon>Bacteria</taxon>
        <taxon>Bacillati</taxon>
        <taxon>Actinomycetota</taxon>
        <taxon>Actinomycetes</taxon>
        <taxon>Bifidobacteriales</taxon>
        <taxon>Bifidobacteriaceae</taxon>
        <taxon>Bifidobacterium</taxon>
    </lineage>
</organism>
<keyword evidence="5" id="KW-1185">Reference proteome</keyword>
<comment type="caution">
    <text evidence="4">The sequence shown here is derived from an EMBL/GenBank/DDBJ whole genome shotgun (WGS) entry which is preliminary data.</text>
</comment>
<evidence type="ECO:0000256" key="1">
    <source>
        <dbReference type="ARBA" id="ARBA00022676"/>
    </source>
</evidence>
<dbReference type="SUPFAM" id="SSF53448">
    <property type="entry name" value="Nucleotide-diphospho-sugar transferases"/>
    <property type="match status" value="1"/>
</dbReference>
<evidence type="ECO:0000259" key="3">
    <source>
        <dbReference type="Pfam" id="PF00535"/>
    </source>
</evidence>
<dbReference type="PANTHER" id="PTHR22916:SF51">
    <property type="entry name" value="GLYCOSYLTRANSFERASE EPSH-RELATED"/>
    <property type="match status" value="1"/>
</dbReference>
<gene>
    <name evidence="4" type="ORF">OCH74_05530</name>
</gene>
<dbReference type="Proteomes" id="UP001620273">
    <property type="component" value="Unassembled WGS sequence"/>
</dbReference>